<accession>A0A2H3B928</accession>
<evidence type="ECO:0000313" key="3">
    <source>
        <dbReference type="Proteomes" id="UP000218334"/>
    </source>
</evidence>
<name>A0A2H3B928_9AGAR</name>
<proteinExistence type="predicted"/>
<dbReference type="Proteomes" id="UP000218334">
    <property type="component" value="Unassembled WGS sequence"/>
</dbReference>
<dbReference type="EMBL" id="KZ293437">
    <property type="protein sequence ID" value="PBK67355.1"/>
    <property type="molecule type" value="Genomic_DNA"/>
</dbReference>
<gene>
    <name evidence="2" type="ORF">ARMSODRAFT_977020</name>
</gene>
<protein>
    <submittedName>
        <fullName evidence="2">Uncharacterized protein</fullName>
    </submittedName>
</protein>
<feature type="compositionally biased region" description="Basic and acidic residues" evidence="1">
    <location>
        <begin position="230"/>
        <end position="243"/>
    </location>
</feature>
<organism evidence="2 3">
    <name type="scientific">Armillaria solidipes</name>
    <dbReference type="NCBI Taxonomy" id="1076256"/>
    <lineage>
        <taxon>Eukaryota</taxon>
        <taxon>Fungi</taxon>
        <taxon>Dikarya</taxon>
        <taxon>Basidiomycota</taxon>
        <taxon>Agaricomycotina</taxon>
        <taxon>Agaricomycetes</taxon>
        <taxon>Agaricomycetidae</taxon>
        <taxon>Agaricales</taxon>
        <taxon>Marasmiineae</taxon>
        <taxon>Physalacriaceae</taxon>
        <taxon>Armillaria</taxon>
    </lineage>
</organism>
<feature type="region of interest" description="Disordered" evidence="1">
    <location>
        <begin position="223"/>
        <end position="243"/>
    </location>
</feature>
<reference evidence="3" key="1">
    <citation type="journal article" date="2017" name="Nat. Ecol. Evol.">
        <title>Genome expansion and lineage-specific genetic innovations in the forest pathogenic fungi Armillaria.</title>
        <authorList>
            <person name="Sipos G."/>
            <person name="Prasanna A.N."/>
            <person name="Walter M.C."/>
            <person name="O'Connor E."/>
            <person name="Balint B."/>
            <person name="Krizsan K."/>
            <person name="Kiss B."/>
            <person name="Hess J."/>
            <person name="Varga T."/>
            <person name="Slot J."/>
            <person name="Riley R."/>
            <person name="Boka B."/>
            <person name="Rigling D."/>
            <person name="Barry K."/>
            <person name="Lee J."/>
            <person name="Mihaltcheva S."/>
            <person name="LaButti K."/>
            <person name="Lipzen A."/>
            <person name="Waldron R."/>
            <person name="Moloney N.M."/>
            <person name="Sperisen C."/>
            <person name="Kredics L."/>
            <person name="Vagvoelgyi C."/>
            <person name="Patrignani A."/>
            <person name="Fitzpatrick D."/>
            <person name="Nagy I."/>
            <person name="Doyle S."/>
            <person name="Anderson J.B."/>
            <person name="Grigoriev I.V."/>
            <person name="Gueldener U."/>
            <person name="Muensterkoetter M."/>
            <person name="Nagy L.G."/>
        </authorList>
    </citation>
    <scope>NUCLEOTIDE SEQUENCE [LARGE SCALE GENOMIC DNA]</scope>
    <source>
        <strain evidence="3">28-4</strain>
    </source>
</reference>
<sequence length="243" mass="27528">MIWSGVETIYVVQVYCTHQMGGPIRSLGLHGSNKTLNQRLQSATHLEGIRCMRQSLHQWDNLRNIIESEAYAPALNTTTKSTQPIAAVLPDILVLLPSPLNQLSTETTSNNVPSCNGDEDSNEISLSSDAAEITWLLSKPQFTLPLLPLLHGKASHESVIVENLLYDKSKKSKKKLTAAYARHMTAKENLVALGKELWHMWMKEIFKDPVFKTHKAEYNEWKRQQTAAKKAHEKEEERRRKGC</sequence>
<keyword evidence="3" id="KW-1185">Reference proteome</keyword>
<dbReference type="AlphaFoldDB" id="A0A2H3B928"/>
<evidence type="ECO:0000313" key="2">
    <source>
        <dbReference type="EMBL" id="PBK67355.1"/>
    </source>
</evidence>
<evidence type="ECO:0000256" key="1">
    <source>
        <dbReference type="SAM" id="MobiDB-lite"/>
    </source>
</evidence>